<accession>A0ABR7RG49</accession>
<evidence type="ECO:0000313" key="1">
    <source>
        <dbReference type="EMBL" id="MBC9205534.1"/>
    </source>
</evidence>
<dbReference type="EMBL" id="JACTVA010000002">
    <property type="protein sequence ID" value="MBC9205534.1"/>
    <property type="molecule type" value="Genomic_DNA"/>
</dbReference>
<evidence type="ECO:0000313" key="2">
    <source>
        <dbReference type="Proteomes" id="UP000626026"/>
    </source>
</evidence>
<proteinExistence type="predicted"/>
<keyword evidence="2" id="KW-1185">Reference proteome</keyword>
<gene>
    <name evidence="1" type="ORF">IBL26_01700</name>
</gene>
<comment type="caution">
    <text evidence="1">The sequence shown here is derived from an EMBL/GenBank/DDBJ whole genome shotgun (WGS) entry which is preliminary data.</text>
</comment>
<dbReference type="RefSeq" id="WP_187782708.1">
    <property type="nucleotide sequence ID" value="NZ_JACTVA010000002.1"/>
</dbReference>
<organism evidence="1 2">
    <name type="scientific">Teichococcus aerophilus</name>
    <dbReference type="NCBI Taxonomy" id="1224513"/>
    <lineage>
        <taxon>Bacteria</taxon>
        <taxon>Pseudomonadati</taxon>
        <taxon>Pseudomonadota</taxon>
        <taxon>Alphaproteobacteria</taxon>
        <taxon>Acetobacterales</taxon>
        <taxon>Roseomonadaceae</taxon>
        <taxon>Roseomonas</taxon>
    </lineage>
</organism>
<dbReference type="Proteomes" id="UP000626026">
    <property type="component" value="Unassembled WGS sequence"/>
</dbReference>
<name>A0ABR7RG49_9PROT</name>
<sequence length="180" mass="18946">MDRRTRAGLKRSTMIFAANDDTPRAALPVLDNALLWSMQAWVVGLCKGADVAGRIGALYADLGAPTATGYLDGFMWALSQGASRMLEVNCVCCGTVSADERALLDVFALQQEGQADEALNLLGGMVTPGAALAARSSVSRLMAALNEAGQYLPEAEAAVRRHALVLPAGRIIAAAPHWVH</sequence>
<reference evidence="1 2" key="1">
    <citation type="journal article" date="2013" name="Int. J. Syst. Evol. Microbiol.">
        <title>Roseomonas aerophila sp. nov., isolated from air.</title>
        <authorList>
            <person name="Kim S.J."/>
            <person name="Weon H.Y."/>
            <person name="Ahn J.H."/>
            <person name="Hong S.B."/>
            <person name="Seok S.J."/>
            <person name="Whang K.S."/>
            <person name="Kwon S.W."/>
        </authorList>
    </citation>
    <scope>NUCLEOTIDE SEQUENCE [LARGE SCALE GENOMIC DNA]</scope>
    <source>
        <strain evidence="1 2">NBRC 108923</strain>
    </source>
</reference>
<protein>
    <submittedName>
        <fullName evidence="1">Uncharacterized protein</fullName>
    </submittedName>
</protein>